<accession>A0ABP1ANS1</accession>
<dbReference type="Proteomes" id="UP001497522">
    <property type="component" value="Chromosome 14"/>
</dbReference>
<reference evidence="2" key="1">
    <citation type="submission" date="2024-03" db="EMBL/GenBank/DDBJ databases">
        <authorList>
            <consortium name="ELIXIR-Norway"/>
            <consortium name="Elixir Norway"/>
        </authorList>
    </citation>
    <scope>NUCLEOTIDE SEQUENCE</scope>
</reference>
<dbReference type="EMBL" id="OZ023715">
    <property type="protein sequence ID" value="CAK9863981.1"/>
    <property type="molecule type" value="Genomic_DNA"/>
</dbReference>
<evidence type="ECO:0000256" key="1">
    <source>
        <dbReference type="SAM" id="MobiDB-lite"/>
    </source>
</evidence>
<sequence>MKEFLSKLEEMDTKTGSIDPRFAVRENASIDLQLRAKTELKRKSKKATSESAMAKQSTKEKKKADNRLSLFCLCRRLPPVTRAQILRFQPVTKDGFRYYSRSPENGFCIPSGYQIMDSYISSRSPKNGFHHSSR</sequence>
<feature type="region of interest" description="Disordered" evidence="1">
    <location>
        <begin position="39"/>
        <end position="63"/>
    </location>
</feature>
<evidence type="ECO:0000313" key="2">
    <source>
        <dbReference type="EMBL" id="CAK9863981.1"/>
    </source>
</evidence>
<organism evidence="2 3">
    <name type="scientific">Sphagnum jensenii</name>
    <dbReference type="NCBI Taxonomy" id="128206"/>
    <lineage>
        <taxon>Eukaryota</taxon>
        <taxon>Viridiplantae</taxon>
        <taxon>Streptophyta</taxon>
        <taxon>Embryophyta</taxon>
        <taxon>Bryophyta</taxon>
        <taxon>Sphagnophytina</taxon>
        <taxon>Sphagnopsida</taxon>
        <taxon>Sphagnales</taxon>
        <taxon>Sphagnaceae</taxon>
        <taxon>Sphagnum</taxon>
    </lineage>
</organism>
<protein>
    <submittedName>
        <fullName evidence="2">Uncharacterized protein</fullName>
    </submittedName>
</protein>
<keyword evidence="3" id="KW-1185">Reference proteome</keyword>
<proteinExistence type="predicted"/>
<evidence type="ECO:0000313" key="3">
    <source>
        <dbReference type="Proteomes" id="UP001497522"/>
    </source>
</evidence>
<gene>
    <name evidence="2" type="ORF">CSSPJE1EN2_LOCUS6976</name>
</gene>
<name>A0ABP1ANS1_9BRYO</name>